<dbReference type="EMBL" id="FOPU01000043">
    <property type="protein sequence ID" value="SFH91279.1"/>
    <property type="molecule type" value="Genomic_DNA"/>
</dbReference>
<sequence length="481" mass="51713">MRAENDLQATPMGCPFGCVPVRSGLRGAPSRAGTSRAPAPGMGAEASPLAARDDRAEIAQRMPQILTRSDPQWRAACLARVAHIPSGYTYLAQLMGHDMGSSVQADSVPWSRAAEDEDAPVQPVRRYNLIDNPLTLETVYGPGPSMLAHVYDPETWLFRLTPGARLARIYARGLNGVSDPDPRPIRALYDERNRDSLMLHELVVAWMQFHNRNAGALMAAGLEPYRAYVLARAHTVRCWHRIVTEDLLPRFLHPEIAALPALPRACELDETTLLHGLCRAFHALPLAAYHLGRSGLHNLGALLKRGYAVSEAETDWQIDWPLFFGAKPGGPSSGISASVAPELRAPVTAAAIIALDTDSAAQAGSLRPGNACLAEAVAALPGDWPARLAPARLAADFAAAHPEAPIRLDADVLEWGPLYQFLMVEAQLHGLQGGFGPLGSALLRGSVAASIRRVVLAAEGPRSAALPRPATMLELINLVRE</sequence>
<dbReference type="Gene3D" id="1.10.640.10">
    <property type="entry name" value="Haem peroxidase domain superfamily, animal type"/>
    <property type="match status" value="1"/>
</dbReference>
<dbReference type="GO" id="GO:0020037">
    <property type="term" value="F:heme binding"/>
    <property type="evidence" value="ECO:0007669"/>
    <property type="project" value="InterPro"/>
</dbReference>
<dbReference type="OrthoDB" id="105077at2"/>
<dbReference type="InterPro" id="IPR037120">
    <property type="entry name" value="Haem_peroxidase_sf_animal"/>
</dbReference>
<dbReference type="AlphaFoldDB" id="A0A1I3DXF1"/>
<dbReference type="Proteomes" id="UP000183635">
    <property type="component" value="Unassembled WGS sequence"/>
</dbReference>
<dbReference type="STRING" id="34004.SAMN04488021_1435"/>
<protein>
    <recommendedName>
        <fullName evidence="4">Animal haem peroxidase</fullName>
    </recommendedName>
</protein>
<dbReference type="GO" id="GO:0006979">
    <property type="term" value="P:response to oxidative stress"/>
    <property type="evidence" value="ECO:0007669"/>
    <property type="project" value="InterPro"/>
</dbReference>
<dbReference type="RefSeq" id="WP_074970314.1">
    <property type="nucleotide sequence ID" value="NZ_CBCRYP010000040.1"/>
</dbReference>
<gene>
    <name evidence="2" type="ORF">SAMN04488021_1435</name>
</gene>
<evidence type="ECO:0000313" key="2">
    <source>
        <dbReference type="EMBL" id="SFH91279.1"/>
    </source>
</evidence>
<reference evidence="2 3" key="1">
    <citation type="submission" date="2016-10" db="EMBL/GenBank/DDBJ databases">
        <authorList>
            <person name="de Groot N.N."/>
        </authorList>
    </citation>
    <scope>NUCLEOTIDE SEQUENCE [LARGE SCALE GENOMIC DNA]</scope>
    <source>
        <strain evidence="2 3">DSM 8537</strain>
    </source>
</reference>
<keyword evidence="3" id="KW-1185">Reference proteome</keyword>
<evidence type="ECO:0000256" key="1">
    <source>
        <dbReference type="SAM" id="MobiDB-lite"/>
    </source>
</evidence>
<dbReference type="InterPro" id="IPR010255">
    <property type="entry name" value="Haem_peroxidase_sf"/>
</dbReference>
<feature type="region of interest" description="Disordered" evidence="1">
    <location>
        <begin position="27"/>
        <end position="48"/>
    </location>
</feature>
<proteinExistence type="predicted"/>
<name>A0A1I3DXF1_9RHOB</name>
<organism evidence="2 3">
    <name type="scientific">Paracoccus aminovorans</name>
    <dbReference type="NCBI Taxonomy" id="34004"/>
    <lineage>
        <taxon>Bacteria</taxon>
        <taxon>Pseudomonadati</taxon>
        <taxon>Pseudomonadota</taxon>
        <taxon>Alphaproteobacteria</taxon>
        <taxon>Rhodobacterales</taxon>
        <taxon>Paracoccaceae</taxon>
        <taxon>Paracoccus</taxon>
    </lineage>
</organism>
<dbReference type="SUPFAM" id="SSF48113">
    <property type="entry name" value="Heme-dependent peroxidases"/>
    <property type="match status" value="1"/>
</dbReference>
<evidence type="ECO:0000313" key="3">
    <source>
        <dbReference type="Proteomes" id="UP000183635"/>
    </source>
</evidence>
<evidence type="ECO:0008006" key="4">
    <source>
        <dbReference type="Google" id="ProtNLM"/>
    </source>
</evidence>
<accession>A0A1I3DXF1</accession>
<dbReference type="GO" id="GO:0004601">
    <property type="term" value="F:peroxidase activity"/>
    <property type="evidence" value="ECO:0007669"/>
    <property type="project" value="InterPro"/>
</dbReference>